<keyword evidence="4 7" id="KW-0812">Transmembrane</keyword>
<dbReference type="Proteomes" id="UP001499967">
    <property type="component" value="Unassembled WGS sequence"/>
</dbReference>
<feature type="transmembrane region" description="Helical" evidence="7">
    <location>
        <begin position="12"/>
        <end position="30"/>
    </location>
</feature>
<dbReference type="Pfam" id="PF07681">
    <property type="entry name" value="DoxX"/>
    <property type="match status" value="1"/>
</dbReference>
<sequence>MNRPLPLPARDWALLLTRVLIGVVMFAHGYQKMVINGIGRTTEGFENLSIPLAIVSASFATVVEFVGSAMLIVGALTPIMCGLQLVIMIGAAVFVHGANGIFISNGGWELVGVIGAGLIALGAVGPGRFSIDHLVRGRQAQHRREVERFHAPQPMMAQQVAHVATTHRR</sequence>
<evidence type="ECO:0000256" key="5">
    <source>
        <dbReference type="ARBA" id="ARBA00022989"/>
    </source>
</evidence>
<evidence type="ECO:0000313" key="8">
    <source>
        <dbReference type="EMBL" id="GAA0928792.1"/>
    </source>
</evidence>
<dbReference type="InterPro" id="IPR051907">
    <property type="entry name" value="DoxX-like_oxidoreductase"/>
</dbReference>
<dbReference type="PANTHER" id="PTHR33452">
    <property type="entry name" value="OXIDOREDUCTASE CATD-RELATED"/>
    <property type="match status" value="1"/>
</dbReference>
<dbReference type="PANTHER" id="PTHR33452:SF1">
    <property type="entry name" value="INNER MEMBRANE PROTEIN YPHA-RELATED"/>
    <property type="match status" value="1"/>
</dbReference>
<comment type="subcellular location">
    <subcellularLocation>
        <location evidence="1">Cell membrane</location>
        <topology evidence="1">Multi-pass membrane protein</topology>
    </subcellularLocation>
</comment>
<evidence type="ECO:0000256" key="1">
    <source>
        <dbReference type="ARBA" id="ARBA00004651"/>
    </source>
</evidence>
<keyword evidence="3" id="KW-1003">Cell membrane</keyword>
<comment type="caution">
    <text evidence="8">The sequence shown here is derived from an EMBL/GenBank/DDBJ whole genome shotgun (WGS) entry which is preliminary data.</text>
</comment>
<evidence type="ECO:0008006" key="10">
    <source>
        <dbReference type="Google" id="ProtNLM"/>
    </source>
</evidence>
<gene>
    <name evidence="8" type="ORF">GCM10009559_15280</name>
</gene>
<comment type="similarity">
    <text evidence="2">Belongs to the DoxX family.</text>
</comment>
<name>A0ABN1PIW9_9PSEU</name>
<protein>
    <recommendedName>
        <fullName evidence="10">Oxidoreductase</fullName>
    </recommendedName>
</protein>
<evidence type="ECO:0000256" key="4">
    <source>
        <dbReference type="ARBA" id="ARBA00022692"/>
    </source>
</evidence>
<evidence type="ECO:0000313" key="9">
    <source>
        <dbReference type="Proteomes" id="UP001499967"/>
    </source>
</evidence>
<dbReference type="RefSeq" id="WP_343940427.1">
    <property type="nucleotide sequence ID" value="NZ_BAAAHP010000042.1"/>
</dbReference>
<keyword evidence="9" id="KW-1185">Reference proteome</keyword>
<proteinExistence type="inferred from homology"/>
<evidence type="ECO:0000256" key="2">
    <source>
        <dbReference type="ARBA" id="ARBA00006679"/>
    </source>
</evidence>
<evidence type="ECO:0000256" key="7">
    <source>
        <dbReference type="SAM" id="Phobius"/>
    </source>
</evidence>
<dbReference type="InterPro" id="IPR032808">
    <property type="entry name" value="DoxX"/>
</dbReference>
<reference evidence="8 9" key="1">
    <citation type="journal article" date="2019" name="Int. J. Syst. Evol. Microbiol.">
        <title>The Global Catalogue of Microorganisms (GCM) 10K type strain sequencing project: providing services to taxonomists for standard genome sequencing and annotation.</title>
        <authorList>
            <consortium name="The Broad Institute Genomics Platform"/>
            <consortium name="The Broad Institute Genome Sequencing Center for Infectious Disease"/>
            <person name="Wu L."/>
            <person name="Ma J."/>
        </authorList>
    </citation>
    <scope>NUCLEOTIDE SEQUENCE [LARGE SCALE GENOMIC DNA]</scope>
    <source>
        <strain evidence="8 9">JCM 11117</strain>
    </source>
</reference>
<accession>A0ABN1PIW9</accession>
<feature type="transmembrane region" description="Helical" evidence="7">
    <location>
        <begin position="50"/>
        <end position="73"/>
    </location>
</feature>
<dbReference type="EMBL" id="BAAAHP010000042">
    <property type="protein sequence ID" value="GAA0928792.1"/>
    <property type="molecule type" value="Genomic_DNA"/>
</dbReference>
<feature type="transmembrane region" description="Helical" evidence="7">
    <location>
        <begin position="110"/>
        <end position="131"/>
    </location>
</feature>
<evidence type="ECO:0000256" key="3">
    <source>
        <dbReference type="ARBA" id="ARBA00022475"/>
    </source>
</evidence>
<organism evidence="8 9">
    <name type="scientific">Pseudonocardia zijingensis</name>
    <dbReference type="NCBI Taxonomy" id="153376"/>
    <lineage>
        <taxon>Bacteria</taxon>
        <taxon>Bacillati</taxon>
        <taxon>Actinomycetota</taxon>
        <taxon>Actinomycetes</taxon>
        <taxon>Pseudonocardiales</taxon>
        <taxon>Pseudonocardiaceae</taxon>
        <taxon>Pseudonocardia</taxon>
    </lineage>
</organism>
<keyword evidence="6 7" id="KW-0472">Membrane</keyword>
<keyword evidence="5 7" id="KW-1133">Transmembrane helix</keyword>
<evidence type="ECO:0000256" key="6">
    <source>
        <dbReference type="ARBA" id="ARBA00023136"/>
    </source>
</evidence>